<dbReference type="EMBL" id="JAKUCV010003735">
    <property type="protein sequence ID" value="KAJ4837787.1"/>
    <property type="molecule type" value="Genomic_DNA"/>
</dbReference>
<sequence length="402" mass="45831">MELLEPEPLASSVPVVNYLGLMKVQPQFALSYNALSDCYSATIHFLGYIHGYLVDALHNLAGTHPFLHTHMVTLLHLRVEYIYYLVVFLGSGKRISYIGFVKLICTPIQGLLVIDMLGSVVTIYTTSWLLFMHYVAYMEGNREVPSLYLVQFITFCFTCATGAILPYYQLAWLSSFEPKDHCPLPWMIMLSWAKCIYSNCYMAIKLFFFELLYGLLPSLVLHYVEGNSTKGLELAQMVQQGAMLYSLKQNSHHVQHQLTMFTQKHRSELAFAMGDYVYSWFGPSHLLSVHFQHHYKFVPNLLCPPQLRQCASDVTSKVQLAETAHIHSLLHASLYDVVSRLQIVLHLVNSTLDLVLQLIDILQQPCIQPTNCSTEQWLVPNQDPPLSVATLANQDQQLHHSF</sequence>
<dbReference type="AlphaFoldDB" id="A0A9Q0FWA5"/>
<organism evidence="2 4">
    <name type="scientific">Turnera subulata</name>
    <dbReference type="NCBI Taxonomy" id="218843"/>
    <lineage>
        <taxon>Eukaryota</taxon>
        <taxon>Viridiplantae</taxon>
        <taxon>Streptophyta</taxon>
        <taxon>Embryophyta</taxon>
        <taxon>Tracheophyta</taxon>
        <taxon>Spermatophyta</taxon>
        <taxon>Magnoliopsida</taxon>
        <taxon>eudicotyledons</taxon>
        <taxon>Gunneridae</taxon>
        <taxon>Pentapetalae</taxon>
        <taxon>rosids</taxon>
        <taxon>fabids</taxon>
        <taxon>Malpighiales</taxon>
        <taxon>Passifloraceae</taxon>
        <taxon>Turnera</taxon>
    </lineage>
</organism>
<proteinExistence type="predicted"/>
<reference evidence="2" key="1">
    <citation type="submission" date="2022-02" db="EMBL/GenBank/DDBJ databases">
        <authorList>
            <person name="Henning P.M."/>
            <person name="McCubbin A.G."/>
            <person name="Shore J.S."/>
        </authorList>
    </citation>
    <scope>NUCLEOTIDE SEQUENCE</scope>
    <source>
        <strain evidence="2">F60SS</strain>
        <tissue evidence="2">Leaves</tissue>
    </source>
</reference>
<feature type="transmembrane region" description="Helical" evidence="1">
    <location>
        <begin position="81"/>
        <end position="100"/>
    </location>
</feature>
<protein>
    <submittedName>
        <fullName evidence="2">Uncharacterized protein</fullName>
    </submittedName>
</protein>
<feature type="non-terminal residue" evidence="2">
    <location>
        <position position="402"/>
    </location>
</feature>
<reference evidence="2" key="2">
    <citation type="journal article" date="2023" name="Plants (Basel)">
        <title>Annotation of the Turnera subulata (Passifloraceae) Draft Genome Reveals the S-Locus Evolved after the Divergence of Turneroideae from Passifloroideae in a Stepwise Manner.</title>
        <authorList>
            <person name="Henning P.M."/>
            <person name="Roalson E.H."/>
            <person name="Mir W."/>
            <person name="McCubbin A.G."/>
            <person name="Shore J.S."/>
        </authorList>
    </citation>
    <scope>NUCLEOTIDE SEQUENCE</scope>
    <source>
        <strain evidence="2">F60SS</strain>
    </source>
</reference>
<dbReference type="EMBL" id="JAKUCV010000413">
    <property type="protein sequence ID" value="KAJ4850183.1"/>
    <property type="molecule type" value="Genomic_DNA"/>
</dbReference>
<feature type="transmembrane region" description="Helical" evidence="1">
    <location>
        <begin position="112"/>
        <end position="136"/>
    </location>
</feature>
<feature type="transmembrane region" description="Helical" evidence="1">
    <location>
        <begin position="148"/>
        <end position="168"/>
    </location>
</feature>
<name>A0A9Q0FWA5_9ROSI</name>
<keyword evidence="1" id="KW-0812">Transmembrane</keyword>
<evidence type="ECO:0000256" key="1">
    <source>
        <dbReference type="SAM" id="Phobius"/>
    </source>
</evidence>
<evidence type="ECO:0000313" key="3">
    <source>
        <dbReference type="EMBL" id="KAJ4850183.1"/>
    </source>
</evidence>
<keyword evidence="1" id="KW-0472">Membrane</keyword>
<evidence type="ECO:0000313" key="4">
    <source>
        <dbReference type="Proteomes" id="UP001141552"/>
    </source>
</evidence>
<comment type="caution">
    <text evidence="2">The sequence shown here is derived from an EMBL/GenBank/DDBJ whole genome shotgun (WGS) entry which is preliminary data.</text>
</comment>
<accession>A0A9Q0FWA5</accession>
<evidence type="ECO:0000313" key="2">
    <source>
        <dbReference type="EMBL" id="KAJ4837787.1"/>
    </source>
</evidence>
<dbReference type="OrthoDB" id="850077at2759"/>
<keyword evidence="1" id="KW-1133">Transmembrane helix</keyword>
<dbReference type="Proteomes" id="UP001141552">
    <property type="component" value="Unassembled WGS sequence"/>
</dbReference>
<keyword evidence="4" id="KW-1185">Reference proteome</keyword>
<gene>
    <name evidence="3" type="ORF">Tsubulata_004466</name>
    <name evidence="2" type="ORF">Tsubulata_038262</name>
</gene>
<feature type="transmembrane region" description="Helical" evidence="1">
    <location>
        <begin position="206"/>
        <end position="224"/>
    </location>
</feature>